<sequence length="697" mass="76666">MLEVAYWGYGLAAVAYLIFGVYAFLAWRGGAAGAALLGAIATSCLWALTAAAYARTADPMLIGLSALLDAVRTGAWYAFLIILLRTISDRPARWPAMVAALIVAAQLVSLGLEAVGAGSPMSDLIPLRPVFGAWLAQAVFGLMLVEQLYRGVPAASRWAIKPLCIALGAGYIFDLYLFADGSLFGQVDEDVWAMRGVANALLLPLIAMSGARNPSWTLRMSMSREMVFHSTALAVSGLYLLVISAVGYYVRYFGGDWGRALQLTLLFAGLVLLGMLLFSGSQRARLRVFINKHLFPYRYDYRNEWLRFTQALASAGGGLDLGQSVIKALADLVESPAGSVWLRNADGRFSMHARLNQPSSDVSEPADSPLCRFLDEQEWIINLEEYRLSPAQYGTLRLPEWLSVLQGAWLVVPLKGSGALIGFVVLNAPRVPFEIDWEVLDLLKTAQRQAAGYLERMQAAEALLEARKFDSFNRMSAFVVHDLKNLVAQLSLMLKNAERHKHNPEFQQDMLETVAHAEARMRGLMSQLQEKRSIDPPRLVDLVEIARGVCRSKRGQRPEITLLDEIEQPVEVLAHPERLERIIGHVVQNALDATDDDGIVTIRVADGDSGRVRLTVEDTGCGMAPDFLRERLSRPFQTTKTSGMGIGVFETRQYVNEIGGALRFDSEVGRGTLVTVDLPRGNRGNARQVPEMEPVNG</sequence>
<feature type="transmembrane region" description="Helical" evidence="5">
    <location>
        <begin position="260"/>
        <end position="278"/>
    </location>
</feature>
<accession>A0ABW1ALA7</accession>
<dbReference type="CDD" id="cd00082">
    <property type="entry name" value="HisKA"/>
    <property type="match status" value="1"/>
</dbReference>
<evidence type="ECO:0000256" key="5">
    <source>
        <dbReference type="SAM" id="Phobius"/>
    </source>
</evidence>
<feature type="transmembrane region" description="Helical" evidence="5">
    <location>
        <begin position="6"/>
        <end position="27"/>
    </location>
</feature>
<evidence type="ECO:0000259" key="6">
    <source>
        <dbReference type="PROSITE" id="PS50109"/>
    </source>
</evidence>
<keyword evidence="5" id="KW-0472">Membrane</keyword>
<dbReference type="PANTHER" id="PTHR43547:SF2">
    <property type="entry name" value="HYBRID SIGNAL TRANSDUCTION HISTIDINE KINASE C"/>
    <property type="match status" value="1"/>
</dbReference>
<dbReference type="CDD" id="cd00075">
    <property type="entry name" value="HATPase"/>
    <property type="match status" value="1"/>
</dbReference>
<dbReference type="EC" id="2.7.13.3" evidence="2"/>
<dbReference type="SUPFAM" id="SSF55874">
    <property type="entry name" value="ATPase domain of HSP90 chaperone/DNA topoisomerase II/histidine kinase"/>
    <property type="match status" value="1"/>
</dbReference>
<keyword evidence="4" id="KW-0175">Coiled coil</keyword>
<dbReference type="InterPro" id="IPR036097">
    <property type="entry name" value="HisK_dim/P_sf"/>
</dbReference>
<dbReference type="EMBL" id="JBHSOG010000006">
    <property type="protein sequence ID" value="MFC5767961.1"/>
    <property type="molecule type" value="Genomic_DNA"/>
</dbReference>
<proteinExistence type="predicted"/>
<dbReference type="Pfam" id="PF02518">
    <property type="entry name" value="HATPase_c"/>
    <property type="match status" value="1"/>
</dbReference>
<keyword evidence="7" id="KW-0808">Transferase</keyword>
<keyword evidence="3" id="KW-0597">Phosphoprotein</keyword>
<feature type="transmembrane region" description="Helical" evidence="5">
    <location>
        <begin position="60"/>
        <end position="84"/>
    </location>
</feature>
<dbReference type="InterPro" id="IPR004358">
    <property type="entry name" value="Sig_transdc_His_kin-like_C"/>
</dbReference>
<protein>
    <recommendedName>
        <fullName evidence="2">histidine kinase</fullName>
        <ecNumber evidence="2">2.7.13.3</ecNumber>
    </recommendedName>
</protein>
<reference evidence="8" key="1">
    <citation type="journal article" date="2019" name="Int. J. Syst. Evol. Microbiol.">
        <title>The Global Catalogue of Microorganisms (GCM) 10K type strain sequencing project: providing services to taxonomists for standard genome sequencing and annotation.</title>
        <authorList>
            <consortium name="The Broad Institute Genomics Platform"/>
            <consortium name="The Broad Institute Genome Sequencing Center for Infectious Disease"/>
            <person name="Wu L."/>
            <person name="Ma J."/>
        </authorList>
    </citation>
    <scope>NUCLEOTIDE SEQUENCE [LARGE SCALE GENOMIC DNA]</scope>
    <source>
        <strain evidence="8">SHR3</strain>
    </source>
</reference>
<evidence type="ECO:0000256" key="2">
    <source>
        <dbReference type="ARBA" id="ARBA00012438"/>
    </source>
</evidence>
<evidence type="ECO:0000313" key="8">
    <source>
        <dbReference type="Proteomes" id="UP001595974"/>
    </source>
</evidence>
<dbReference type="PROSITE" id="PS50109">
    <property type="entry name" value="HIS_KIN"/>
    <property type="match status" value="1"/>
</dbReference>
<dbReference type="RefSeq" id="WP_096445410.1">
    <property type="nucleotide sequence ID" value="NZ_JBHSOG010000006.1"/>
</dbReference>
<feature type="coiled-coil region" evidence="4">
    <location>
        <begin position="443"/>
        <end position="500"/>
    </location>
</feature>
<evidence type="ECO:0000256" key="1">
    <source>
        <dbReference type="ARBA" id="ARBA00000085"/>
    </source>
</evidence>
<keyword evidence="8" id="KW-1185">Reference proteome</keyword>
<dbReference type="PRINTS" id="PR00344">
    <property type="entry name" value="BCTRLSENSOR"/>
</dbReference>
<evidence type="ECO:0000313" key="7">
    <source>
        <dbReference type="EMBL" id="MFC5767961.1"/>
    </source>
</evidence>
<dbReference type="InterPro" id="IPR036890">
    <property type="entry name" value="HATPase_C_sf"/>
</dbReference>
<feature type="transmembrane region" description="Helical" evidence="5">
    <location>
        <begin position="34"/>
        <end position="54"/>
    </location>
</feature>
<dbReference type="InterPro" id="IPR003594">
    <property type="entry name" value="HATPase_dom"/>
</dbReference>
<dbReference type="SMART" id="SM00387">
    <property type="entry name" value="HATPase_c"/>
    <property type="match status" value="1"/>
</dbReference>
<dbReference type="Gene3D" id="3.30.450.40">
    <property type="match status" value="1"/>
</dbReference>
<feature type="transmembrane region" description="Helical" evidence="5">
    <location>
        <begin position="127"/>
        <end position="146"/>
    </location>
</feature>
<feature type="transmembrane region" description="Helical" evidence="5">
    <location>
        <begin position="232"/>
        <end position="254"/>
    </location>
</feature>
<dbReference type="InterPro" id="IPR029016">
    <property type="entry name" value="GAF-like_dom_sf"/>
</dbReference>
<dbReference type="PANTHER" id="PTHR43547">
    <property type="entry name" value="TWO-COMPONENT HISTIDINE KINASE"/>
    <property type="match status" value="1"/>
</dbReference>
<evidence type="ECO:0000256" key="3">
    <source>
        <dbReference type="ARBA" id="ARBA00022553"/>
    </source>
</evidence>
<evidence type="ECO:0000256" key="4">
    <source>
        <dbReference type="SAM" id="Coils"/>
    </source>
</evidence>
<feature type="transmembrane region" description="Helical" evidence="5">
    <location>
        <begin position="158"/>
        <end position="179"/>
    </location>
</feature>
<feature type="transmembrane region" description="Helical" evidence="5">
    <location>
        <begin position="96"/>
        <end position="115"/>
    </location>
</feature>
<dbReference type="GO" id="GO:0004673">
    <property type="term" value="F:protein histidine kinase activity"/>
    <property type="evidence" value="ECO:0007669"/>
    <property type="project" value="UniProtKB-EC"/>
</dbReference>
<keyword evidence="5" id="KW-0812">Transmembrane</keyword>
<dbReference type="NCBIfam" id="TIGR02916">
    <property type="entry name" value="PEP_his_kin"/>
    <property type="match status" value="1"/>
</dbReference>
<dbReference type="Gene3D" id="3.30.565.10">
    <property type="entry name" value="Histidine kinase-like ATPase, C-terminal domain"/>
    <property type="match status" value="1"/>
</dbReference>
<dbReference type="InterPro" id="IPR014265">
    <property type="entry name" value="XrtA/PrsK"/>
</dbReference>
<dbReference type="InterPro" id="IPR003661">
    <property type="entry name" value="HisK_dim/P_dom"/>
</dbReference>
<gene>
    <name evidence="7" type="primary">prsK</name>
    <name evidence="7" type="ORF">ACFPTN_01100</name>
</gene>
<name>A0ABW1ALA7_9RHOO</name>
<feature type="transmembrane region" description="Helical" evidence="5">
    <location>
        <begin position="191"/>
        <end position="211"/>
    </location>
</feature>
<dbReference type="SUPFAM" id="SSF47384">
    <property type="entry name" value="Homodimeric domain of signal transducing histidine kinase"/>
    <property type="match status" value="1"/>
</dbReference>
<comment type="caution">
    <text evidence="7">The sequence shown here is derived from an EMBL/GenBank/DDBJ whole genome shotgun (WGS) entry which is preliminary data.</text>
</comment>
<keyword evidence="7" id="KW-0418">Kinase</keyword>
<keyword evidence="5" id="KW-1133">Transmembrane helix</keyword>
<dbReference type="Proteomes" id="UP001595974">
    <property type="component" value="Unassembled WGS sequence"/>
</dbReference>
<dbReference type="InterPro" id="IPR005467">
    <property type="entry name" value="His_kinase_dom"/>
</dbReference>
<dbReference type="SUPFAM" id="SSF55781">
    <property type="entry name" value="GAF domain-like"/>
    <property type="match status" value="1"/>
</dbReference>
<organism evidence="7 8">
    <name type="scientific">Thauera sinica</name>
    <dbReference type="NCBI Taxonomy" id="2665146"/>
    <lineage>
        <taxon>Bacteria</taxon>
        <taxon>Pseudomonadati</taxon>
        <taxon>Pseudomonadota</taxon>
        <taxon>Betaproteobacteria</taxon>
        <taxon>Rhodocyclales</taxon>
        <taxon>Zoogloeaceae</taxon>
        <taxon>Thauera</taxon>
    </lineage>
</organism>
<feature type="domain" description="Histidine kinase" evidence="6">
    <location>
        <begin position="478"/>
        <end position="682"/>
    </location>
</feature>
<comment type="catalytic activity">
    <reaction evidence="1">
        <text>ATP + protein L-histidine = ADP + protein N-phospho-L-histidine.</text>
        <dbReference type="EC" id="2.7.13.3"/>
    </reaction>
</comment>